<name>A0ABM0MN09_SACKO</name>
<dbReference type="SMART" id="SM00394">
    <property type="entry name" value="RIIa"/>
    <property type="match status" value="1"/>
</dbReference>
<protein>
    <submittedName>
        <fullName evidence="10">cAMP-dependent protein kinase type II regulatory subunit-like</fullName>
    </submittedName>
</protein>
<evidence type="ECO:0000256" key="6">
    <source>
        <dbReference type="ARBA" id="ARBA00023149"/>
    </source>
</evidence>
<dbReference type="InterPro" id="IPR014710">
    <property type="entry name" value="RmlC-like_jellyroll"/>
</dbReference>
<organism evidence="9 10">
    <name type="scientific">Saccoglossus kowalevskii</name>
    <name type="common">Acorn worm</name>
    <dbReference type="NCBI Taxonomy" id="10224"/>
    <lineage>
        <taxon>Eukaryota</taxon>
        <taxon>Metazoa</taxon>
        <taxon>Hemichordata</taxon>
        <taxon>Enteropneusta</taxon>
        <taxon>Harrimaniidae</taxon>
        <taxon>Saccoglossus</taxon>
    </lineage>
</organism>
<dbReference type="Proteomes" id="UP000694865">
    <property type="component" value="Unplaced"/>
</dbReference>
<dbReference type="Pfam" id="PF02197">
    <property type="entry name" value="RIIa"/>
    <property type="match status" value="1"/>
</dbReference>
<dbReference type="PRINTS" id="PR00103">
    <property type="entry name" value="CAMPKINASE"/>
</dbReference>
<dbReference type="PROSITE" id="PS00888">
    <property type="entry name" value="CNMP_BINDING_1"/>
    <property type="match status" value="2"/>
</dbReference>
<dbReference type="CDD" id="cd12099">
    <property type="entry name" value="DD_RII_PKA"/>
    <property type="match status" value="1"/>
</dbReference>
<dbReference type="PANTHER" id="PTHR11635:SF152">
    <property type="entry name" value="CAMP-DEPENDENT PROTEIN KINASE TYPE I REGULATORY SUBUNIT-RELATED"/>
    <property type="match status" value="1"/>
</dbReference>
<evidence type="ECO:0000313" key="9">
    <source>
        <dbReference type="Proteomes" id="UP000694865"/>
    </source>
</evidence>
<dbReference type="RefSeq" id="XP_006821400.1">
    <property type="nucleotide sequence ID" value="XM_006821337.1"/>
</dbReference>
<dbReference type="InterPro" id="IPR018488">
    <property type="entry name" value="cNMP-bd_CS"/>
</dbReference>
<keyword evidence="9" id="KW-1185">Reference proteome</keyword>
<sequence length="370" mass="42062">MNFEIPPGLTDLLQEFTVTVLREKPADLVEFAAQYFTKLNESNSKTAGRRGVKFSEPSDPDEPMQTDSDDELPPDLPKNRFNRRKSVCAERYDPEADDDESDEKVVFPKTDDQRKRLAAAVKNILIFRALDQEQMQEVLDAMFEKKVEPNEHIIDQGDDGDNFYVIDSGIYDIYVNNKKVGAYTNQGSFGELALMYNTPRAATIIAVSDGSVWALDRLSFRRIVLKNAARKRKMYETLLETVPMLSSLTPYERMNLADALRSKSYRTDEQIIRQGDEGDGFYLLEHGVVRIAMKSKVSKIHMFELALVTHKPRAASAYAMCDTRCAFLDVGAFERLLGPCMDVMKRNISNYEEQLVKLFGKSIDLSDARS</sequence>
<dbReference type="PANTHER" id="PTHR11635">
    <property type="entry name" value="CAMP-DEPENDENT PROTEIN KINASE REGULATORY CHAIN"/>
    <property type="match status" value="1"/>
</dbReference>
<evidence type="ECO:0000256" key="4">
    <source>
        <dbReference type="ARBA" id="ARBA00022737"/>
    </source>
</evidence>
<proteinExistence type="inferred from homology"/>
<dbReference type="PIRSF" id="PIRSF000548">
    <property type="entry name" value="PK_regulatory"/>
    <property type="match status" value="1"/>
</dbReference>
<feature type="domain" description="Cyclic nucleotide-binding" evidence="8">
    <location>
        <begin position="244"/>
        <end position="354"/>
    </location>
</feature>
<keyword evidence="6" id="KW-0114">cAMP</keyword>
<dbReference type="InterPro" id="IPR018490">
    <property type="entry name" value="cNMP-bd_dom_sf"/>
</dbReference>
<evidence type="ECO:0000256" key="2">
    <source>
        <dbReference type="ARBA" id="ARBA00022553"/>
    </source>
</evidence>
<evidence type="ECO:0000256" key="7">
    <source>
        <dbReference type="SAM" id="MobiDB-lite"/>
    </source>
</evidence>
<dbReference type="SUPFAM" id="SSF51206">
    <property type="entry name" value="cAMP-binding domain-like"/>
    <property type="match status" value="2"/>
</dbReference>
<feature type="compositionally biased region" description="Acidic residues" evidence="7">
    <location>
        <begin position="58"/>
        <end position="73"/>
    </location>
</feature>
<keyword evidence="5" id="KW-0547">Nucleotide-binding</keyword>
<gene>
    <name evidence="10" type="primary">LOC100372987</name>
</gene>
<dbReference type="CDD" id="cd00038">
    <property type="entry name" value="CAP_ED"/>
    <property type="match status" value="2"/>
</dbReference>
<accession>A0ABM0MN09</accession>
<evidence type="ECO:0000259" key="8">
    <source>
        <dbReference type="PROSITE" id="PS50042"/>
    </source>
</evidence>
<evidence type="ECO:0000313" key="10">
    <source>
        <dbReference type="RefSeq" id="XP_006821400.1"/>
    </source>
</evidence>
<dbReference type="Pfam" id="PF00027">
    <property type="entry name" value="cNMP_binding"/>
    <property type="match status" value="2"/>
</dbReference>
<dbReference type="PROSITE" id="PS00889">
    <property type="entry name" value="CNMP_BINDING_2"/>
    <property type="match status" value="1"/>
</dbReference>
<dbReference type="PROSITE" id="PS50042">
    <property type="entry name" value="CNMP_BINDING_3"/>
    <property type="match status" value="2"/>
</dbReference>
<evidence type="ECO:0000256" key="5">
    <source>
        <dbReference type="ARBA" id="ARBA00022741"/>
    </source>
</evidence>
<dbReference type="SUPFAM" id="SSF47391">
    <property type="entry name" value="Dimerization-anchoring domain of cAMP-dependent PK regulatory subunit"/>
    <property type="match status" value="1"/>
</dbReference>
<feature type="region of interest" description="Disordered" evidence="7">
    <location>
        <begin position="42"/>
        <end position="104"/>
    </location>
</feature>
<dbReference type="InterPro" id="IPR003117">
    <property type="entry name" value="cAMP_dep_PK_reg_su_I/II_a/b"/>
</dbReference>
<dbReference type="Gene3D" id="1.20.890.10">
    <property type="entry name" value="cAMP-dependent protein kinase regulatory subunit, dimerization-anchoring domain"/>
    <property type="match status" value="1"/>
</dbReference>
<evidence type="ECO:0000256" key="3">
    <source>
        <dbReference type="ARBA" id="ARBA00022566"/>
    </source>
</evidence>
<dbReference type="InterPro" id="IPR050503">
    <property type="entry name" value="cAMP-dep_PK_reg_su-like"/>
</dbReference>
<keyword evidence="3" id="KW-0116">cAMP-binding</keyword>
<feature type="domain" description="Cyclic nucleotide-binding" evidence="8">
    <location>
        <begin position="126"/>
        <end position="241"/>
    </location>
</feature>
<keyword evidence="4" id="KW-0677">Repeat</keyword>
<dbReference type="GeneID" id="100372987"/>
<dbReference type="InterPro" id="IPR000595">
    <property type="entry name" value="cNMP-bd_dom"/>
</dbReference>
<evidence type="ECO:0000256" key="1">
    <source>
        <dbReference type="ARBA" id="ARBA00005753"/>
    </source>
</evidence>
<dbReference type="SMART" id="SM00100">
    <property type="entry name" value="cNMP"/>
    <property type="match status" value="2"/>
</dbReference>
<dbReference type="Gene3D" id="2.60.120.10">
    <property type="entry name" value="Jelly Rolls"/>
    <property type="match status" value="2"/>
</dbReference>
<dbReference type="InterPro" id="IPR012198">
    <property type="entry name" value="cAMP_dep_PK_reg_su"/>
</dbReference>
<reference evidence="10" key="1">
    <citation type="submission" date="2025-08" db="UniProtKB">
        <authorList>
            <consortium name="RefSeq"/>
        </authorList>
    </citation>
    <scope>IDENTIFICATION</scope>
    <source>
        <tissue evidence="10">Testes</tissue>
    </source>
</reference>
<keyword evidence="2" id="KW-0597">Phosphoprotein</keyword>
<comment type="similarity">
    <text evidence="1">Belongs to the cAMP-dependent kinase regulatory chain family.</text>
</comment>